<dbReference type="Pfam" id="PF02516">
    <property type="entry name" value="STT3"/>
    <property type="match status" value="1"/>
</dbReference>
<dbReference type="EC" id="2.4.99.21" evidence="6"/>
<keyword evidence="20" id="KW-1185">Reference proteome</keyword>
<dbReference type="Gene3D" id="2.40.100.10">
    <property type="entry name" value="Cyclophilin-like"/>
    <property type="match status" value="1"/>
</dbReference>
<keyword evidence="11" id="KW-0460">Magnesium</keyword>
<dbReference type="InterPro" id="IPR003674">
    <property type="entry name" value="Oligo_trans_STT3"/>
</dbReference>
<feature type="transmembrane region" description="Helical" evidence="17">
    <location>
        <begin position="403"/>
        <end position="422"/>
    </location>
</feature>
<feature type="transmembrane region" description="Helical" evidence="17">
    <location>
        <begin position="264"/>
        <end position="288"/>
    </location>
</feature>
<evidence type="ECO:0000256" key="12">
    <source>
        <dbReference type="ARBA" id="ARBA00022989"/>
    </source>
</evidence>
<feature type="transmembrane region" description="Helical" evidence="17">
    <location>
        <begin position="381"/>
        <end position="397"/>
    </location>
</feature>
<keyword evidence="7" id="KW-0328">Glycosyltransferase</keyword>
<proteinExistence type="inferred from homology"/>
<evidence type="ECO:0000313" key="20">
    <source>
        <dbReference type="Proteomes" id="UP000058925"/>
    </source>
</evidence>
<dbReference type="Pfam" id="PF00160">
    <property type="entry name" value="Pro_isomerase"/>
    <property type="match status" value="1"/>
</dbReference>
<dbReference type="OrthoDB" id="12184at2157"/>
<keyword evidence="10" id="KW-0479">Metal-binding</keyword>
<keyword evidence="9 17" id="KW-0812">Transmembrane</keyword>
<dbReference type="PROSITE" id="PS00170">
    <property type="entry name" value="CSA_PPIASE_1"/>
    <property type="match status" value="1"/>
</dbReference>
<evidence type="ECO:0000256" key="4">
    <source>
        <dbReference type="ARBA" id="ARBA00004922"/>
    </source>
</evidence>
<evidence type="ECO:0000256" key="16">
    <source>
        <dbReference type="ARBA" id="ARBA00034066"/>
    </source>
</evidence>
<dbReference type="KEGG" id="taa:NMY3_00408"/>
<evidence type="ECO:0000256" key="17">
    <source>
        <dbReference type="SAM" id="Phobius"/>
    </source>
</evidence>
<dbReference type="RefSeq" id="WP_196817252.1">
    <property type="nucleotide sequence ID" value="NZ_CP012850.1"/>
</dbReference>
<keyword evidence="13 17" id="KW-0472">Membrane</keyword>
<comment type="cofactor">
    <cofactor evidence="1">
        <name>Mn(2+)</name>
        <dbReference type="ChEBI" id="CHEBI:29035"/>
    </cofactor>
</comment>
<keyword evidence="8" id="KW-0808">Transferase</keyword>
<dbReference type="GO" id="GO:0046872">
    <property type="term" value="F:metal ion binding"/>
    <property type="evidence" value="ECO:0007669"/>
    <property type="project" value="UniProtKB-KW"/>
</dbReference>
<evidence type="ECO:0000256" key="2">
    <source>
        <dbReference type="ARBA" id="ARBA00001946"/>
    </source>
</evidence>
<dbReference type="Gene3D" id="3.40.50.12610">
    <property type="match status" value="1"/>
</dbReference>
<evidence type="ECO:0000256" key="3">
    <source>
        <dbReference type="ARBA" id="ARBA00004127"/>
    </source>
</evidence>
<evidence type="ECO:0000256" key="13">
    <source>
        <dbReference type="ARBA" id="ARBA00023136"/>
    </source>
</evidence>
<comment type="pathway">
    <text evidence="4">Protein modification; protein glycosylation.</text>
</comment>
<evidence type="ECO:0000256" key="11">
    <source>
        <dbReference type="ARBA" id="ARBA00022842"/>
    </source>
</evidence>
<evidence type="ECO:0000256" key="6">
    <source>
        <dbReference type="ARBA" id="ARBA00012602"/>
    </source>
</evidence>
<dbReference type="GO" id="GO:0003755">
    <property type="term" value="F:peptidyl-prolyl cis-trans isomerase activity"/>
    <property type="evidence" value="ECO:0007669"/>
    <property type="project" value="InterPro"/>
</dbReference>
<evidence type="ECO:0000256" key="10">
    <source>
        <dbReference type="ARBA" id="ARBA00022723"/>
    </source>
</evidence>
<keyword evidence="14" id="KW-0464">Manganese</keyword>
<comment type="catalytic activity">
    <reaction evidence="16">
        <text>an archaeal dolichyl phosphooligosaccharide + [protein]-L-asparagine = an archaeal dolichyl phosphate + a glycoprotein with the oligosaccharide chain attached by N-beta-D-glycosyl linkage to a protein L-asparagine.</text>
        <dbReference type="EC" id="2.4.99.21"/>
    </reaction>
</comment>
<feature type="domain" description="PPIase cyclophilin-type" evidence="18">
    <location>
        <begin position="815"/>
        <end position="966"/>
    </location>
</feature>
<evidence type="ECO:0000256" key="5">
    <source>
        <dbReference type="ARBA" id="ARBA00010810"/>
    </source>
</evidence>
<organism evidence="19 20">
    <name type="scientific">Candidatus Nitrosocosmicus oleophilus</name>
    <dbReference type="NCBI Taxonomy" id="1353260"/>
    <lineage>
        <taxon>Archaea</taxon>
        <taxon>Nitrososphaerota</taxon>
        <taxon>Nitrososphaeria</taxon>
        <taxon>Nitrososphaerales</taxon>
        <taxon>Nitrososphaeraceae</taxon>
        <taxon>Candidatus Nitrosocosmicus</taxon>
    </lineage>
</organism>
<feature type="transmembrane region" description="Helical" evidence="17">
    <location>
        <begin position="240"/>
        <end position="258"/>
    </location>
</feature>
<feature type="transmembrane region" description="Helical" evidence="17">
    <location>
        <begin position="300"/>
        <end position="319"/>
    </location>
</feature>
<evidence type="ECO:0000313" key="19">
    <source>
        <dbReference type="EMBL" id="ALI34621.1"/>
    </source>
</evidence>
<sequence length="977" mass="107106">MAGRELLKSEKSRRTTKYLLIIAVLCLAFSIAFILRAYPIKYGFYLNEFDPFFDFRATEYIVNNGYGPYLEWHDYKSWFPDGREIAETSQSGLHLTAATLYKIFGMNMSLMDFTIWFPVVIGSASTVLMFLVVRAITGSTIPGLISSLFFAVSPAIIQRGNLGWFKSEPLGLFYGLGGTYLFLSALKDKKYKFLIPKAIFGGILIGLAVTSWGGAQYFVIPIGIFIIVLGFVSKDLKNNLIVAVLFTASVILVAGAFPRPGMSFVLGLPGLLLITSSLFLLVTTVVRLKSSERRATLKTAIILGIFVIIGMSIVVGGFYKVPSFRYLNAINPFLSSENKLVESVAEHFTPTIVDYFRQFSILIIFAGLGIWLSFKNKNNTNMIFALIIGLTGIYISATFARLLVFASISIIILSSIGIYQSIRAITSIRTEAEQTLTTSNKSGAKAQKNMKLKKQFLPYAGFAAILIVMLSIPMVYDSNTNWITSADVPTSIANGGTNYRLTTDDWIETLDWMSKNTPVDSVVTAWWDYGYWITTLGNRTSIADNATINQTRIETIAKMFISPEEKGWKIANDLKSDYILIYVVGQKLPSLDPANPSPLYVLGSGGDESKKHWFIRIGGFNESEYVESNGDTPKQKYWDSLLGKMMPFQTIGFYNPSTGTLSPTYQPNAIPFYIKDIKYPKGNTSEPLSLVYASKSFESDDPGLFFGVLVYKVNHDFKATNANGTSPSNITTLASSLANGTSPSNITTLASSLANGTSPSNITTLASSLANGTSPSNITTLASSLANGTSNLILESNVLNNINNTSSNNSMTTTTNNTATIETTQGPIKIEFYPDVAPNHVKNFQDLASKGFYDGVVFHRIVPGFVIQAGDPNTKNGNSSNDTWGTGGPGYTINQEFNNIPHERGILSMARTNDPNSAGSQFFIVLNDSKFLDNQYTVFGKVTEGLEIVDKIANSTTNAMDQPEDPNSARINKIVLQ</sequence>
<dbReference type="PANTHER" id="PTHR13872:SF1">
    <property type="entry name" value="DOLICHYL-DIPHOSPHOOLIGOSACCHARIDE--PROTEIN GLYCOSYLTRANSFERASE SUBUNIT STT3B"/>
    <property type="match status" value="1"/>
</dbReference>
<dbReference type="PANTHER" id="PTHR13872">
    <property type="entry name" value="DOLICHYL-DIPHOSPHOOLIGOSACCHARIDE--PROTEIN GLYCOSYLTRANSFERASE SUBUNIT"/>
    <property type="match status" value="1"/>
</dbReference>
<dbReference type="GO" id="GO:0006457">
    <property type="term" value="P:protein folding"/>
    <property type="evidence" value="ECO:0007669"/>
    <property type="project" value="InterPro"/>
</dbReference>
<feature type="transmembrane region" description="Helical" evidence="17">
    <location>
        <begin position="456"/>
        <end position="476"/>
    </location>
</feature>
<keyword evidence="12 17" id="KW-1133">Transmembrane helix</keyword>
<dbReference type="AlphaFoldDB" id="A0A654LWJ8"/>
<comment type="subcellular location">
    <subcellularLocation>
        <location evidence="3">Endomembrane system</location>
        <topology evidence="3">Multi-pass membrane protein</topology>
    </subcellularLocation>
</comment>
<feature type="transmembrane region" description="Helical" evidence="17">
    <location>
        <begin position="140"/>
        <end position="157"/>
    </location>
</feature>
<dbReference type="InterPro" id="IPR002130">
    <property type="entry name" value="Cyclophilin-type_PPIase_dom"/>
</dbReference>
<dbReference type="InterPro" id="IPR020892">
    <property type="entry name" value="Cyclophilin-type_PPIase_CS"/>
</dbReference>
<evidence type="ECO:0000256" key="1">
    <source>
        <dbReference type="ARBA" id="ARBA00001936"/>
    </source>
</evidence>
<dbReference type="GO" id="GO:0004576">
    <property type="term" value="F:oligosaccharyl transferase activity"/>
    <property type="evidence" value="ECO:0007669"/>
    <property type="project" value="InterPro"/>
</dbReference>
<keyword evidence="19" id="KW-0413">Isomerase</keyword>
<dbReference type="InterPro" id="IPR048307">
    <property type="entry name" value="STT3_N"/>
</dbReference>
<feature type="transmembrane region" description="Helical" evidence="17">
    <location>
        <begin position="193"/>
        <end position="209"/>
    </location>
</feature>
<evidence type="ECO:0000256" key="15">
    <source>
        <dbReference type="ARBA" id="ARBA00030679"/>
    </source>
</evidence>
<dbReference type="Proteomes" id="UP000058925">
    <property type="component" value="Chromosome"/>
</dbReference>
<dbReference type="InterPro" id="IPR029000">
    <property type="entry name" value="Cyclophilin-like_dom_sf"/>
</dbReference>
<feature type="transmembrane region" description="Helical" evidence="17">
    <location>
        <begin position="215"/>
        <end position="233"/>
    </location>
</feature>
<comment type="cofactor">
    <cofactor evidence="2">
        <name>Mg(2+)</name>
        <dbReference type="ChEBI" id="CHEBI:18420"/>
    </cofactor>
</comment>
<dbReference type="PRINTS" id="PR00153">
    <property type="entry name" value="CSAPPISMRASE"/>
</dbReference>
<evidence type="ECO:0000259" key="18">
    <source>
        <dbReference type="PROSITE" id="PS50072"/>
    </source>
</evidence>
<protein>
    <recommendedName>
        <fullName evidence="6">dolichyl-phosphooligosaccharide-protein glycotransferase</fullName>
        <ecNumber evidence="6">2.4.99.21</ecNumber>
    </recommendedName>
    <alternativeName>
        <fullName evidence="15">Oligosaccharyl transferase</fullName>
    </alternativeName>
</protein>
<evidence type="ECO:0000256" key="14">
    <source>
        <dbReference type="ARBA" id="ARBA00023211"/>
    </source>
</evidence>
<dbReference type="UniPathway" id="UPA00378"/>
<dbReference type="GeneID" id="60420585"/>
<evidence type="ECO:0000256" key="7">
    <source>
        <dbReference type="ARBA" id="ARBA00022676"/>
    </source>
</evidence>
<dbReference type="EMBL" id="CP012850">
    <property type="protein sequence ID" value="ALI34621.1"/>
    <property type="molecule type" value="Genomic_DNA"/>
</dbReference>
<feature type="transmembrane region" description="Helical" evidence="17">
    <location>
        <begin position="355"/>
        <end position="374"/>
    </location>
</feature>
<feature type="transmembrane region" description="Helical" evidence="17">
    <location>
        <begin position="169"/>
        <end position="186"/>
    </location>
</feature>
<dbReference type="GO" id="GO:0016020">
    <property type="term" value="C:membrane"/>
    <property type="evidence" value="ECO:0007669"/>
    <property type="project" value="InterPro"/>
</dbReference>
<dbReference type="CDD" id="cd00317">
    <property type="entry name" value="cyclophilin"/>
    <property type="match status" value="1"/>
</dbReference>
<dbReference type="PROSITE" id="PS50072">
    <property type="entry name" value="CSA_PPIASE_2"/>
    <property type="match status" value="1"/>
</dbReference>
<reference evidence="20" key="1">
    <citation type="submission" date="2015-10" db="EMBL/GenBank/DDBJ databases">
        <title>Niche specialization of a soil ammonia-oxidizing archaeon, Candidatus Nitrosocosmicus oleophilus.</title>
        <authorList>
            <person name="Jung M.-Y."/>
            <person name="Rhee S.-K."/>
        </authorList>
    </citation>
    <scope>NUCLEOTIDE SEQUENCE [LARGE SCALE GENOMIC DNA]</scope>
    <source>
        <strain evidence="20">MY3</strain>
    </source>
</reference>
<feature type="transmembrane region" description="Helical" evidence="17">
    <location>
        <begin position="18"/>
        <end position="38"/>
    </location>
</feature>
<dbReference type="GO" id="GO:0012505">
    <property type="term" value="C:endomembrane system"/>
    <property type="evidence" value="ECO:0007669"/>
    <property type="project" value="UniProtKB-SubCell"/>
</dbReference>
<dbReference type="SUPFAM" id="SSF50891">
    <property type="entry name" value="Cyclophilin-like"/>
    <property type="match status" value="1"/>
</dbReference>
<name>A0A654LWJ8_9ARCH</name>
<evidence type="ECO:0000256" key="9">
    <source>
        <dbReference type="ARBA" id="ARBA00022692"/>
    </source>
</evidence>
<comment type="similarity">
    <text evidence="5">Belongs to the STT3 family.</text>
</comment>
<evidence type="ECO:0000256" key="8">
    <source>
        <dbReference type="ARBA" id="ARBA00022679"/>
    </source>
</evidence>
<accession>A0A654LWJ8</accession>
<gene>
    <name evidence="19" type="primary">ppiB_1</name>
    <name evidence="19" type="ORF">NMY3_00408</name>
</gene>
<feature type="transmembrane region" description="Helical" evidence="17">
    <location>
        <begin position="115"/>
        <end position="133"/>
    </location>
</feature>